<evidence type="ECO:0000313" key="10">
    <source>
        <dbReference type="Proteomes" id="UP000016223"/>
    </source>
</evidence>
<dbReference type="InterPro" id="IPR058627">
    <property type="entry name" value="MdtA-like_C"/>
</dbReference>
<dbReference type="Pfam" id="PF25876">
    <property type="entry name" value="HH_MFP_RND"/>
    <property type="match status" value="1"/>
</dbReference>
<evidence type="ECO:0000256" key="1">
    <source>
        <dbReference type="ARBA" id="ARBA00004196"/>
    </source>
</evidence>
<dbReference type="KEGG" id="vpd:VAPA_2c07210"/>
<dbReference type="PANTHER" id="PTHR30158:SF3">
    <property type="entry name" value="MULTIDRUG EFFLUX PUMP SUBUNIT ACRA-RELATED"/>
    <property type="match status" value="1"/>
</dbReference>
<evidence type="ECO:0000256" key="3">
    <source>
        <dbReference type="SAM" id="MobiDB-lite"/>
    </source>
</evidence>
<dbReference type="GO" id="GO:0022857">
    <property type="term" value="F:transmembrane transporter activity"/>
    <property type="evidence" value="ECO:0007669"/>
    <property type="project" value="InterPro"/>
</dbReference>
<dbReference type="Gene3D" id="2.40.30.170">
    <property type="match status" value="1"/>
</dbReference>
<feature type="domain" description="Multidrug resistance protein MdtA-like beta-barrel" evidence="7">
    <location>
        <begin position="215"/>
        <end position="303"/>
    </location>
</feature>
<dbReference type="Gene3D" id="2.40.50.100">
    <property type="match status" value="1"/>
</dbReference>
<evidence type="ECO:0000259" key="8">
    <source>
        <dbReference type="Pfam" id="PF25967"/>
    </source>
</evidence>
<feature type="domain" description="Multidrug resistance protein MdtA-like C-terminal permuted SH3" evidence="8">
    <location>
        <begin position="308"/>
        <end position="370"/>
    </location>
</feature>
<comment type="subcellular location">
    <subcellularLocation>
        <location evidence="1">Cell envelope</location>
    </subcellularLocation>
</comment>
<evidence type="ECO:0000259" key="6">
    <source>
        <dbReference type="Pfam" id="PF25917"/>
    </source>
</evidence>
<reference evidence="9 10" key="1">
    <citation type="submission" date="2012-10" db="EMBL/GenBank/DDBJ databases">
        <title>Genome sequence of Variovorax paradoxus B4.</title>
        <authorList>
            <person name="Schuldes J."/>
            <person name="Brandt U."/>
            <person name="Hiessl S."/>
            <person name="Wuebbeler J.H."/>
            <person name="Thuermer A."/>
            <person name="Steinbuechel A."/>
            <person name="Daniel R."/>
        </authorList>
    </citation>
    <scope>NUCLEOTIDE SEQUENCE [LARGE SCALE GENOMIC DNA]</scope>
    <source>
        <strain evidence="9 10">B4</strain>
    </source>
</reference>
<dbReference type="InterPro" id="IPR058626">
    <property type="entry name" value="MdtA-like_b-barrel"/>
</dbReference>
<protein>
    <submittedName>
        <fullName evidence="9">Putative acriflavine resistance protein A</fullName>
    </submittedName>
</protein>
<feature type="domain" description="Multidrug resistance protein MdtA-like alpha-helical hairpin" evidence="5">
    <location>
        <begin position="109"/>
        <end position="178"/>
    </location>
</feature>
<dbReference type="GO" id="GO:0005886">
    <property type="term" value="C:plasma membrane"/>
    <property type="evidence" value="ECO:0007669"/>
    <property type="project" value="UniProtKB-SubCell"/>
</dbReference>
<keyword evidence="4" id="KW-0732">Signal</keyword>
<sequence length="404" mass="41908">MPMTRFDSSCSLRIPVSAAALAIVLALTACSRQQPPFAMPQAEVTAITVKPESLAIDSELPGRTSAYQSSDVRPQVGGILRKRLFSEGADVKAGQVLYEIDPATYQAAYDTASGDLAKAEASVISARPKAERYRSLVALDAVSKQSGDEALAALREAQASVIAAKASLQSAKINLNYTRIAAPISGRIGTSTSTPGALVTADQSAALATINQLDPILVDVTQSSAQLLQLRRQLDAGALKAVAGKAQVRIVLEDGSTYAHAGTLEFVGASVDKTTGNVQLRAIVPNPGKLLLPGMYVKAVLSMATNEQALLIPQQSVSRNAKGEAVALVVGEDAKVQQRVVELGQAVGDRWSVRSGLKAGEKVVVEGGQKVKAGDSVKVADSRAAQQTAIPPNAAAPSGKPPAN</sequence>
<feature type="domain" description="Multidrug resistance protein MdtA-like barrel-sandwich hybrid" evidence="6">
    <location>
        <begin position="70"/>
        <end position="210"/>
    </location>
</feature>
<evidence type="ECO:0000259" key="7">
    <source>
        <dbReference type="Pfam" id="PF25944"/>
    </source>
</evidence>
<dbReference type="InterPro" id="IPR058624">
    <property type="entry name" value="MdtA-like_HH"/>
</dbReference>
<dbReference type="AlphaFoldDB" id="T1XL13"/>
<comment type="similarity">
    <text evidence="2">Belongs to the membrane fusion protein (MFP) (TC 8.A.1) family.</text>
</comment>
<evidence type="ECO:0000256" key="2">
    <source>
        <dbReference type="ARBA" id="ARBA00009477"/>
    </source>
</evidence>
<evidence type="ECO:0000259" key="5">
    <source>
        <dbReference type="Pfam" id="PF25876"/>
    </source>
</evidence>
<name>T1XL13_VARPD</name>
<feature type="chain" id="PRO_5004596519" evidence="4">
    <location>
        <begin position="23"/>
        <end position="404"/>
    </location>
</feature>
<organism evidence="9 10">
    <name type="scientific">Variovorax paradoxus B4</name>
    <dbReference type="NCBI Taxonomy" id="1246301"/>
    <lineage>
        <taxon>Bacteria</taxon>
        <taxon>Pseudomonadati</taxon>
        <taxon>Pseudomonadota</taxon>
        <taxon>Betaproteobacteria</taxon>
        <taxon>Burkholderiales</taxon>
        <taxon>Comamonadaceae</taxon>
        <taxon>Variovorax</taxon>
    </lineage>
</organism>
<dbReference type="Pfam" id="PF25967">
    <property type="entry name" value="RND-MFP_C"/>
    <property type="match status" value="1"/>
</dbReference>
<proteinExistence type="inferred from homology"/>
<evidence type="ECO:0000256" key="4">
    <source>
        <dbReference type="SAM" id="SignalP"/>
    </source>
</evidence>
<dbReference type="PATRIC" id="fig|1246301.3.peg.6252"/>
<dbReference type="Proteomes" id="UP000016223">
    <property type="component" value="Chromosome 2"/>
</dbReference>
<accession>T1XL13</accession>
<dbReference type="NCBIfam" id="TIGR01730">
    <property type="entry name" value="RND_mfp"/>
    <property type="match status" value="1"/>
</dbReference>
<dbReference type="InterPro" id="IPR058625">
    <property type="entry name" value="MdtA-like_BSH"/>
</dbReference>
<dbReference type="SUPFAM" id="SSF111369">
    <property type="entry name" value="HlyD-like secretion proteins"/>
    <property type="match status" value="1"/>
</dbReference>
<feature type="region of interest" description="Disordered" evidence="3">
    <location>
        <begin position="375"/>
        <end position="404"/>
    </location>
</feature>
<dbReference type="PANTHER" id="PTHR30158">
    <property type="entry name" value="ACRA/E-RELATED COMPONENT OF DRUG EFFLUX TRANSPORTER"/>
    <property type="match status" value="1"/>
</dbReference>
<dbReference type="Pfam" id="PF25944">
    <property type="entry name" value="Beta-barrel_RND"/>
    <property type="match status" value="1"/>
</dbReference>
<dbReference type="Pfam" id="PF25917">
    <property type="entry name" value="BSH_RND"/>
    <property type="match status" value="1"/>
</dbReference>
<dbReference type="HOGENOM" id="CLU_018816_2_1_4"/>
<dbReference type="GO" id="GO:0046677">
    <property type="term" value="P:response to antibiotic"/>
    <property type="evidence" value="ECO:0007669"/>
    <property type="project" value="TreeGrafter"/>
</dbReference>
<dbReference type="InterPro" id="IPR006143">
    <property type="entry name" value="RND_pump_MFP"/>
</dbReference>
<dbReference type="FunFam" id="2.40.420.20:FF:000001">
    <property type="entry name" value="Efflux RND transporter periplasmic adaptor subunit"/>
    <property type="match status" value="1"/>
</dbReference>
<dbReference type="EMBL" id="CP003912">
    <property type="protein sequence ID" value="AGU53278.1"/>
    <property type="molecule type" value="Genomic_DNA"/>
</dbReference>
<gene>
    <name evidence="9" type="ORF">VAPA_2c07210</name>
</gene>
<dbReference type="Gene3D" id="2.40.420.20">
    <property type="match status" value="1"/>
</dbReference>
<dbReference type="PROSITE" id="PS51257">
    <property type="entry name" value="PROKAR_LIPOPROTEIN"/>
    <property type="match status" value="1"/>
</dbReference>
<dbReference type="Gene3D" id="1.10.287.470">
    <property type="entry name" value="Helix hairpin bin"/>
    <property type="match status" value="1"/>
</dbReference>
<evidence type="ECO:0000313" key="9">
    <source>
        <dbReference type="EMBL" id="AGU53278.1"/>
    </source>
</evidence>
<feature type="signal peptide" evidence="4">
    <location>
        <begin position="1"/>
        <end position="22"/>
    </location>
</feature>